<dbReference type="GO" id="GO:0016787">
    <property type="term" value="F:hydrolase activity"/>
    <property type="evidence" value="ECO:0007669"/>
    <property type="project" value="InterPro"/>
</dbReference>
<dbReference type="Pfam" id="PF04909">
    <property type="entry name" value="Amidohydro_2"/>
    <property type="match status" value="1"/>
</dbReference>
<dbReference type="InterPro" id="IPR052358">
    <property type="entry name" value="Aro_Compnd_Degr_Hydrolases"/>
</dbReference>
<dbReference type="SUPFAM" id="SSF51556">
    <property type="entry name" value="Metallo-dependent hydrolases"/>
    <property type="match status" value="1"/>
</dbReference>
<dbReference type="AlphaFoldDB" id="A0A179S4F2"/>
<gene>
    <name evidence="2" type="ORF">A5481_25535</name>
</gene>
<dbReference type="RefSeq" id="WP_048437499.1">
    <property type="nucleotide sequence ID" value="NZ_LWHQ01000056.1"/>
</dbReference>
<dbReference type="PANTHER" id="PTHR35563">
    <property type="entry name" value="BARREL METAL-DEPENDENT HYDROLASE, PUTATIVE (AFU_ORTHOLOGUE AFUA_1G16240)-RELATED"/>
    <property type="match status" value="1"/>
</dbReference>
<dbReference type="Proteomes" id="UP000078316">
    <property type="component" value="Unassembled WGS sequence"/>
</dbReference>
<dbReference type="InterPro" id="IPR006680">
    <property type="entry name" value="Amidohydro-rel"/>
</dbReference>
<dbReference type="Gene3D" id="3.20.20.140">
    <property type="entry name" value="Metal-dependent hydrolases"/>
    <property type="match status" value="1"/>
</dbReference>
<evidence type="ECO:0000259" key="1">
    <source>
        <dbReference type="Pfam" id="PF04909"/>
    </source>
</evidence>
<accession>A0A179S4F2</accession>
<reference evidence="2 3" key="1">
    <citation type="submission" date="2016-04" db="EMBL/GenBank/DDBJ databases">
        <authorList>
            <person name="Evans L.H."/>
            <person name="Alamgir A."/>
            <person name="Owens N."/>
            <person name="Weber N.D."/>
            <person name="Virtaneva K."/>
            <person name="Barbian K."/>
            <person name="Babar A."/>
            <person name="Rosenke K."/>
        </authorList>
    </citation>
    <scope>NUCLEOTIDE SEQUENCE [LARGE SCALE GENOMIC DNA]</scope>
    <source>
        <strain evidence="2 3">PMB02</strain>
    </source>
</reference>
<dbReference type="EMBL" id="LWHQ01000056">
    <property type="protein sequence ID" value="OAS18917.1"/>
    <property type="molecule type" value="Genomic_DNA"/>
</dbReference>
<protein>
    <submittedName>
        <fullName evidence="2">GntR family transcriptional regulator</fullName>
    </submittedName>
</protein>
<name>A0A179S4F2_9HYPH</name>
<proteinExistence type="predicted"/>
<sequence length="297" mass="31967">MFHYDGTIRDCLGPRPATRPRRIAVPAGAWDTHAHVIGAPPEHPLVPDRHFTAPPATAEAFLAMLDTVGLSYGVLVQVSVHGTDNRLLAQALRAHPDRLRGVAVIGPETGDREIAELKDAGVTGIRLLEIVGGGVGMAQLERMADRCAEVGWHIQVAAKGPLYPDLVPRLAALKVPFMIDHAGWCAAPEGIDAPAFQAVLRLVRETGCYVKLSGAFRLSGEAYPFADTVPFMRALLEAGPRQVVFGSDWPHVGLYEPGARPDVGALLDLIADYAPDPADQHRILVENPARFYGLPRG</sequence>
<dbReference type="PANTHER" id="PTHR35563:SF2">
    <property type="entry name" value="BARREL METAL-DEPENDENT HYDROLASE, PUTATIVE (AFU_ORTHOLOGUE AFUA_1G16240)-RELATED"/>
    <property type="match status" value="1"/>
</dbReference>
<comment type="caution">
    <text evidence="2">The sequence shown here is derived from an EMBL/GenBank/DDBJ whole genome shotgun (WGS) entry which is preliminary data.</text>
</comment>
<dbReference type="STRING" id="427683.A5481_25535"/>
<evidence type="ECO:0000313" key="2">
    <source>
        <dbReference type="EMBL" id="OAS18917.1"/>
    </source>
</evidence>
<evidence type="ECO:0000313" key="3">
    <source>
        <dbReference type="Proteomes" id="UP000078316"/>
    </source>
</evidence>
<organism evidence="2 3">
    <name type="scientific">Methylobacterium platani</name>
    <dbReference type="NCBI Taxonomy" id="427683"/>
    <lineage>
        <taxon>Bacteria</taxon>
        <taxon>Pseudomonadati</taxon>
        <taxon>Pseudomonadota</taxon>
        <taxon>Alphaproteobacteria</taxon>
        <taxon>Hyphomicrobiales</taxon>
        <taxon>Methylobacteriaceae</taxon>
        <taxon>Methylobacterium</taxon>
    </lineage>
</organism>
<dbReference type="InterPro" id="IPR032466">
    <property type="entry name" value="Metal_Hydrolase"/>
</dbReference>
<dbReference type="OrthoDB" id="9787654at2"/>
<feature type="domain" description="Amidohydrolase-related" evidence="1">
    <location>
        <begin position="30"/>
        <end position="294"/>
    </location>
</feature>